<organism evidence="1 2">
    <name type="scientific">Cryphonectria parasitica (strain ATCC 38755 / EP155)</name>
    <dbReference type="NCBI Taxonomy" id="660469"/>
    <lineage>
        <taxon>Eukaryota</taxon>
        <taxon>Fungi</taxon>
        <taxon>Dikarya</taxon>
        <taxon>Ascomycota</taxon>
        <taxon>Pezizomycotina</taxon>
        <taxon>Sordariomycetes</taxon>
        <taxon>Sordariomycetidae</taxon>
        <taxon>Diaporthales</taxon>
        <taxon>Cryphonectriaceae</taxon>
        <taxon>Cryphonectria-Endothia species complex</taxon>
        <taxon>Cryphonectria</taxon>
    </lineage>
</organism>
<reference evidence="1" key="1">
    <citation type="journal article" date="2020" name="Phytopathology">
        <title>Genome sequence of the chestnut blight fungus Cryphonectria parasitica EP155: A fundamental resource for an archetypical invasive plant pathogen.</title>
        <authorList>
            <person name="Crouch J.A."/>
            <person name="Dawe A."/>
            <person name="Aerts A."/>
            <person name="Barry K."/>
            <person name="Churchill A.C.L."/>
            <person name="Grimwood J."/>
            <person name="Hillman B."/>
            <person name="Milgroom M.G."/>
            <person name="Pangilinan J."/>
            <person name="Smith M."/>
            <person name="Salamov A."/>
            <person name="Schmutz J."/>
            <person name="Yadav J."/>
            <person name="Grigoriev I.V."/>
            <person name="Nuss D."/>
        </authorList>
    </citation>
    <scope>NUCLEOTIDE SEQUENCE</scope>
    <source>
        <strain evidence="1">EP155</strain>
    </source>
</reference>
<sequence length="53" mass="6418">FVQERIMQYANSKRIEKLILQKEDKAYLLQKNIKTTRSSNKLNHKKLEPFKIL</sequence>
<dbReference type="EMBL" id="MU032345">
    <property type="protein sequence ID" value="KAF3768388.1"/>
    <property type="molecule type" value="Genomic_DNA"/>
</dbReference>
<dbReference type="OrthoDB" id="4850684at2759"/>
<name>A0A9P4Y7X5_CRYP1</name>
<comment type="caution">
    <text evidence="1">The sequence shown here is derived from an EMBL/GenBank/DDBJ whole genome shotgun (WGS) entry which is preliminary data.</text>
</comment>
<dbReference type="Proteomes" id="UP000803844">
    <property type="component" value="Unassembled WGS sequence"/>
</dbReference>
<accession>A0A9P4Y7X5</accession>
<evidence type="ECO:0000313" key="1">
    <source>
        <dbReference type="EMBL" id="KAF3768388.1"/>
    </source>
</evidence>
<dbReference type="AlphaFoldDB" id="A0A9P4Y7X5"/>
<dbReference type="GeneID" id="63833820"/>
<evidence type="ECO:0000313" key="2">
    <source>
        <dbReference type="Proteomes" id="UP000803844"/>
    </source>
</evidence>
<dbReference type="RefSeq" id="XP_040779349.1">
    <property type="nucleotide sequence ID" value="XM_040916691.1"/>
</dbReference>
<feature type="non-terminal residue" evidence="1">
    <location>
        <position position="1"/>
    </location>
</feature>
<protein>
    <submittedName>
        <fullName evidence="1">Uncharacterized protein</fullName>
    </submittedName>
</protein>
<proteinExistence type="predicted"/>
<gene>
    <name evidence="1" type="ORF">M406DRAFT_250359</name>
</gene>
<keyword evidence="2" id="KW-1185">Reference proteome</keyword>